<dbReference type="SUPFAM" id="SSF55073">
    <property type="entry name" value="Nucleotide cyclase"/>
    <property type="match status" value="1"/>
</dbReference>
<feature type="modified residue" description="4-aspartylphosphate" evidence="3">
    <location>
        <position position="201"/>
    </location>
</feature>
<gene>
    <name evidence="6" type="ORF">SAMN04488568_11545</name>
</gene>
<dbReference type="NCBIfam" id="TIGR00254">
    <property type="entry name" value="GGDEF"/>
    <property type="match status" value="1"/>
</dbReference>
<dbReference type="Gene3D" id="3.40.50.2300">
    <property type="match status" value="1"/>
</dbReference>
<dbReference type="InterPro" id="IPR011006">
    <property type="entry name" value="CheY-like_superfamily"/>
</dbReference>
<dbReference type="Proteomes" id="UP000199759">
    <property type="component" value="Unassembled WGS sequence"/>
</dbReference>
<dbReference type="RefSeq" id="WP_091770914.1">
    <property type="nucleotide sequence ID" value="NZ_FNHG01000015.1"/>
</dbReference>
<dbReference type="EC" id="2.7.7.65" evidence="1"/>
<accession>A0A1G9UJ41</accession>
<dbReference type="OrthoDB" id="9812260at2"/>
<dbReference type="FunFam" id="3.40.50.2300:FF:000574">
    <property type="entry name" value="Response regulator PleD"/>
    <property type="match status" value="1"/>
</dbReference>
<dbReference type="PANTHER" id="PTHR45138">
    <property type="entry name" value="REGULATORY COMPONENTS OF SENSORY TRANSDUCTION SYSTEM"/>
    <property type="match status" value="1"/>
</dbReference>
<feature type="domain" description="Response regulatory" evidence="4">
    <location>
        <begin position="4"/>
        <end position="120"/>
    </location>
</feature>
<dbReference type="GO" id="GO:0005886">
    <property type="term" value="C:plasma membrane"/>
    <property type="evidence" value="ECO:0007669"/>
    <property type="project" value="TreeGrafter"/>
</dbReference>
<organism evidence="6 7">
    <name type="scientific">Maricaulis salignorans</name>
    <dbReference type="NCBI Taxonomy" id="144026"/>
    <lineage>
        <taxon>Bacteria</taxon>
        <taxon>Pseudomonadati</taxon>
        <taxon>Pseudomonadota</taxon>
        <taxon>Alphaproteobacteria</taxon>
        <taxon>Maricaulales</taxon>
        <taxon>Maricaulaceae</taxon>
        <taxon>Maricaulis</taxon>
    </lineage>
</organism>
<dbReference type="FunFam" id="3.30.70.270:FF:000001">
    <property type="entry name" value="Diguanylate cyclase domain protein"/>
    <property type="match status" value="1"/>
</dbReference>
<dbReference type="GO" id="GO:0043709">
    <property type="term" value="P:cell adhesion involved in single-species biofilm formation"/>
    <property type="evidence" value="ECO:0007669"/>
    <property type="project" value="TreeGrafter"/>
</dbReference>
<dbReference type="SMART" id="SM00448">
    <property type="entry name" value="REC"/>
    <property type="match status" value="2"/>
</dbReference>
<evidence type="ECO:0000256" key="1">
    <source>
        <dbReference type="ARBA" id="ARBA00012528"/>
    </source>
</evidence>
<dbReference type="Gene3D" id="3.30.70.270">
    <property type="match status" value="1"/>
</dbReference>
<protein>
    <recommendedName>
        <fullName evidence="1">diguanylate cyclase</fullName>
        <ecNumber evidence="1">2.7.7.65</ecNumber>
    </recommendedName>
</protein>
<evidence type="ECO:0000259" key="5">
    <source>
        <dbReference type="PROSITE" id="PS50887"/>
    </source>
</evidence>
<keyword evidence="3" id="KW-0597">Phosphoprotein</keyword>
<dbReference type="PROSITE" id="PS50110">
    <property type="entry name" value="RESPONSE_REGULATORY"/>
    <property type="match status" value="2"/>
</dbReference>
<dbReference type="AlphaFoldDB" id="A0A1G9UJ41"/>
<dbReference type="CDD" id="cd17538">
    <property type="entry name" value="REC_D1_PleD-like"/>
    <property type="match status" value="1"/>
</dbReference>
<feature type="domain" description="Response regulatory" evidence="4">
    <location>
        <begin position="154"/>
        <end position="268"/>
    </location>
</feature>
<evidence type="ECO:0000256" key="2">
    <source>
        <dbReference type="ARBA" id="ARBA00034247"/>
    </source>
</evidence>
<keyword evidence="7" id="KW-1185">Reference proteome</keyword>
<proteinExistence type="predicted"/>
<dbReference type="PROSITE" id="PS50887">
    <property type="entry name" value="GGDEF"/>
    <property type="match status" value="1"/>
</dbReference>
<feature type="modified residue" description="4-aspartylphosphate" evidence="3">
    <location>
        <position position="53"/>
    </location>
</feature>
<reference evidence="6 7" key="1">
    <citation type="submission" date="2016-10" db="EMBL/GenBank/DDBJ databases">
        <authorList>
            <person name="de Groot N.N."/>
        </authorList>
    </citation>
    <scope>NUCLEOTIDE SEQUENCE [LARGE SCALE GENOMIC DNA]</scope>
    <source>
        <strain evidence="6 7">DSM 16077</strain>
    </source>
</reference>
<dbReference type="GO" id="GO:1902201">
    <property type="term" value="P:negative regulation of bacterial-type flagellum-dependent cell motility"/>
    <property type="evidence" value="ECO:0007669"/>
    <property type="project" value="TreeGrafter"/>
</dbReference>
<sequence length="454" mass="49496">MSARILVVDDQPANVRLLEAKLQAEYFDVCTAVDGFAAIEAAKLEQPDLILLDVMMPGMDGYETCRLLKDEPRTRHIPVVMVTALDQREDRIRGLESGADDFLTKPIDDVTLFARVRSLLRLKTVLDELRHRESSDALSYVMSEPIGDLDSVARAVVISGDPRAATRYAAAMPAQVRTQVETDPVTGLEAARSNADLLIVDLTSPGFDGLRLCARIRADAATRQLPILAVINPGDTPSAVRALDLGVNDIIHRPVDAGEMMARVSTQLRRKRYADRLRTQLDESLEMAITDPLTGLHNRRYIASRLHQAMESSNNGGAPVSLLIADIDHFKSINDRYGHEGGDYVLRGFAERVQRDLRALDLAARYGGEEFVIVMPGAGLAEARGASERLRASIASEPFDLGDGRSACVTVSIGCAQAEDGESAESLLRRADEALYLAKDEGRNRVEAAHSAAA</sequence>
<dbReference type="InterPro" id="IPR000160">
    <property type="entry name" value="GGDEF_dom"/>
</dbReference>
<evidence type="ECO:0000313" key="6">
    <source>
        <dbReference type="EMBL" id="SDM59926.1"/>
    </source>
</evidence>
<dbReference type="GO" id="GO:0052621">
    <property type="term" value="F:diguanylate cyclase activity"/>
    <property type="evidence" value="ECO:0007669"/>
    <property type="project" value="UniProtKB-EC"/>
</dbReference>
<dbReference type="InterPro" id="IPR043128">
    <property type="entry name" value="Rev_trsase/Diguanyl_cyclase"/>
</dbReference>
<dbReference type="Pfam" id="PF00990">
    <property type="entry name" value="GGDEF"/>
    <property type="match status" value="1"/>
</dbReference>
<dbReference type="InterPro" id="IPR050469">
    <property type="entry name" value="Diguanylate_Cyclase"/>
</dbReference>
<name>A0A1G9UJ41_9PROT</name>
<evidence type="ECO:0000259" key="4">
    <source>
        <dbReference type="PROSITE" id="PS50110"/>
    </source>
</evidence>
<dbReference type="CDD" id="cd01949">
    <property type="entry name" value="GGDEF"/>
    <property type="match status" value="1"/>
</dbReference>
<dbReference type="EMBL" id="FNHG01000015">
    <property type="protein sequence ID" value="SDM59926.1"/>
    <property type="molecule type" value="Genomic_DNA"/>
</dbReference>
<dbReference type="GO" id="GO:0000160">
    <property type="term" value="P:phosphorelay signal transduction system"/>
    <property type="evidence" value="ECO:0007669"/>
    <property type="project" value="InterPro"/>
</dbReference>
<dbReference type="InterPro" id="IPR029787">
    <property type="entry name" value="Nucleotide_cyclase"/>
</dbReference>
<dbReference type="InterPro" id="IPR001789">
    <property type="entry name" value="Sig_transdc_resp-reg_receiver"/>
</dbReference>
<dbReference type="NCBIfam" id="NF007135">
    <property type="entry name" value="PRK09581.1"/>
    <property type="match status" value="1"/>
</dbReference>
<dbReference type="PANTHER" id="PTHR45138:SF9">
    <property type="entry name" value="DIGUANYLATE CYCLASE DGCM-RELATED"/>
    <property type="match status" value="1"/>
</dbReference>
<dbReference type="Pfam" id="PF00072">
    <property type="entry name" value="Response_reg"/>
    <property type="match status" value="2"/>
</dbReference>
<comment type="catalytic activity">
    <reaction evidence="2">
        <text>2 GTP = 3',3'-c-di-GMP + 2 diphosphate</text>
        <dbReference type="Rhea" id="RHEA:24898"/>
        <dbReference type="ChEBI" id="CHEBI:33019"/>
        <dbReference type="ChEBI" id="CHEBI:37565"/>
        <dbReference type="ChEBI" id="CHEBI:58805"/>
        <dbReference type="EC" id="2.7.7.65"/>
    </reaction>
</comment>
<evidence type="ECO:0000313" key="7">
    <source>
        <dbReference type="Proteomes" id="UP000199759"/>
    </source>
</evidence>
<dbReference type="STRING" id="144026.SAMN04488568_11545"/>
<dbReference type="SMART" id="SM00267">
    <property type="entry name" value="GGDEF"/>
    <property type="match status" value="1"/>
</dbReference>
<dbReference type="SUPFAM" id="SSF52172">
    <property type="entry name" value="CheY-like"/>
    <property type="match status" value="2"/>
</dbReference>
<feature type="domain" description="GGDEF" evidence="5">
    <location>
        <begin position="318"/>
        <end position="451"/>
    </location>
</feature>
<evidence type="ECO:0000256" key="3">
    <source>
        <dbReference type="PROSITE-ProRule" id="PRU00169"/>
    </source>
</evidence>